<sequence length="62" mass="7134">MNQKTTDSEYICDFVRRDQARNDEFARLKLTIDEGFESGVSDQSVSDIMKEVEEKLRADGCL</sequence>
<dbReference type="RefSeq" id="WP_255844071.1">
    <property type="nucleotide sequence ID" value="NZ_CP094358.1"/>
</dbReference>
<keyword evidence="2" id="KW-1185">Reference proteome</keyword>
<dbReference type="EMBL" id="CP094358">
    <property type="protein sequence ID" value="UOB18106.1"/>
    <property type="molecule type" value="Genomic_DNA"/>
</dbReference>
<dbReference type="KEGG" id="fbm:MQE35_02115"/>
<reference evidence="1" key="1">
    <citation type="submission" date="2022-03" db="EMBL/GenBank/DDBJ databases">
        <title>Description of Abyssus ytuae gen. nov., sp. nov., a novel member of the family Flavobacteriaceae isolated from the sediment of Mariana Trench.</title>
        <authorList>
            <person name="Zhang J."/>
            <person name="Xu X."/>
        </authorList>
    </citation>
    <scope>NUCLEOTIDE SEQUENCE</scope>
    <source>
        <strain evidence="1">MT3330</strain>
    </source>
</reference>
<evidence type="ECO:0000313" key="2">
    <source>
        <dbReference type="Proteomes" id="UP000831290"/>
    </source>
</evidence>
<dbReference type="Proteomes" id="UP000831290">
    <property type="component" value="Chromosome"/>
</dbReference>
<accession>A0A9E6ZWI8</accession>
<dbReference type="AlphaFoldDB" id="A0A9E6ZWI8"/>
<gene>
    <name evidence="1" type="ORF">MQE35_02115</name>
</gene>
<evidence type="ECO:0000313" key="1">
    <source>
        <dbReference type="EMBL" id="UOB18106.1"/>
    </source>
</evidence>
<proteinExistence type="predicted"/>
<organism evidence="1 2">
    <name type="scientific">Abyssalbus ytuae</name>
    <dbReference type="NCBI Taxonomy" id="2926907"/>
    <lineage>
        <taxon>Bacteria</taxon>
        <taxon>Pseudomonadati</taxon>
        <taxon>Bacteroidota</taxon>
        <taxon>Flavobacteriia</taxon>
        <taxon>Flavobacteriales</taxon>
        <taxon>Flavobacteriaceae</taxon>
        <taxon>Abyssalbus</taxon>
    </lineage>
</organism>
<protein>
    <submittedName>
        <fullName evidence="1">Uncharacterized protein</fullName>
    </submittedName>
</protein>
<name>A0A9E6ZWI8_9FLAO</name>